<dbReference type="InterPro" id="IPR051804">
    <property type="entry name" value="Carb_Metab_Reg_Kinase/Isom"/>
</dbReference>
<gene>
    <name evidence="9" type="ORF">CAAU_0485</name>
</gene>
<dbReference type="InterPro" id="IPR011051">
    <property type="entry name" value="RmlC_Cupin_sf"/>
</dbReference>
<dbReference type="PANTHER" id="PTHR42742">
    <property type="entry name" value="TRANSCRIPTIONAL REPRESSOR MPRA"/>
    <property type="match status" value="1"/>
</dbReference>
<evidence type="ECO:0000256" key="2">
    <source>
        <dbReference type="ARBA" id="ARBA00022833"/>
    </source>
</evidence>
<feature type="binding site" evidence="5">
    <location>
        <position position="126"/>
    </location>
    <ligand>
        <name>Zn(2+)</name>
        <dbReference type="ChEBI" id="CHEBI:29105"/>
    </ligand>
</feature>
<dbReference type="AlphaFoldDB" id="G0V4U4"/>
<protein>
    <recommendedName>
        <fullName evidence="3">Phosphohexomutase</fullName>
    </recommendedName>
    <alternativeName>
        <fullName evidence="4">Phosphomannose isomerase</fullName>
    </alternativeName>
</protein>
<keyword evidence="2 5" id="KW-0862">Zinc</keyword>
<organism evidence="9 10">
    <name type="scientific">Caloramator australicus RC3</name>
    <dbReference type="NCBI Taxonomy" id="857293"/>
    <lineage>
        <taxon>Bacteria</taxon>
        <taxon>Bacillati</taxon>
        <taxon>Bacillota</taxon>
        <taxon>Clostridia</taxon>
        <taxon>Eubacteriales</taxon>
        <taxon>Clostridiaceae</taxon>
        <taxon>Caloramator</taxon>
    </lineage>
</organism>
<dbReference type="InterPro" id="IPR014710">
    <property type="entry name" value="RmlC-like_jellyroll"/>
</dbReference>
<dbReference type="InterPro" id="IPR049071">
    <property type="entry name" value="MPI_cupin_dom"/>
</dbReference>
<evidence type="ECO:0000313" key="9">
    <source>
        <dbReference type="EMBL" id="CCC58134.1"/>
    </source>
</evidence>
<dbReference type="PIRSF" id="PIRSF036894">
    <property type="entry name" value="PMI_Firm_short"/>
    <property type="match status" value="1"/>
</dbReference>
<dbReference type="Pfam" id="PF20511">
    <property type="entry name" value="PMI_typeI_cat"/>
    <property type="match status" value="1"/>
</dbReference>
<feature type="binding site" evidence="5">
    <location>
        <position position="68"/>
    </location>
    <ligand>
        <name>Zn(2+)</name>
        <dbReference type="ChEBI" id="CHEBI:29105"/>
    </ligand>
</feature>
<dbReference type="Gene3D" id="2.60.120.10">
    <property type="entry name" value="Jelly Rolls"/>
    <property type="match status" value="2"/>
</dbReference>
<feature type="domain" description="Mannose-6-phosphate isomerase cupin" evidence="8">
    <location>
        <begin position="192"/>
        <end position="264"/>
    </location>
</feature>
<dbReference type="Proteomes" id="UP000007652">
    <property type="component" value="Unassembled WGS sequence"/>
</dbReference>
<feature type="active site" evidence="6">
    <location>
        <position position="146"/>
    </location>
</feature>
<evidence type="ECO:0000313" key="10">
    <source>
        <dbReference type="Proteomes" id="UP000007652"/>
    </source>
</evidence>
<dbReference type="CDD" id="cd07010">
    <property type="entry name" value="cupin_PMI_type_I_N_bac"/>
    <property type="match status" value="1"/>
</dbReference>
<accession>G0V4U4</accession>
<dbReference type="EMBL" id="CAKP01000019">
    <property type="protein sequence ID" value="CCC58134.1"/>
    <property type="molecule type" value="Genomic_DNA"/>
</dbReference>
<dbReference type="PANTHER" id="PTHR42742:SF3">
    <property type="entry name" value="FRUCTOKINASE"/>
    <property type="match status" value="1"/>
</dbReference>
<dbReference type="GO" id="GO:0008270">
    <property type="term" value="F:zinc ion binding"/>
    <property type="evidence" value="ECO:0007669"/>
    <property type="project" value="InterPro"/>
</dbReference>
<keyword evidence="9" id="KW-0413">Isomerase</keyword>
<sequence length="268" mass="30504">MSIIKNGPLKGKALDEVIKLYGKEILGKKYDSFPLLIKLIDANDKLSIQVHPDDDYSKRVENQLGKTEMWYVIDAKEDAKLVYGLKKGTTKESLKKALEENTVEEILNFVPVEKGDIIFIPSGTVHAILDGLLLAEIQQNSDITYRLYDWNRVDKDGKKRELHIDKALDVIDYDFEGKVLKPIFIELDGYNIAKAVSCKYFNVDIINVKEEFKDKPNNSFIIFTTIEGEGKLIYDRDYEIKMGDSFLIPASLGEFKIKGNLTLLKTTA</sequence>
<dbReference type="Pfam" id="PF21621">
    <property type="entry name" value="MPI_cupin_dom"/>
    <property type="match status" value="1"/>
</dbReference>
<dbReference type="GO" id="GO:0005975">
    <property type="term" value="P:carbohydrate metabolic process"/>
    <property type="evidence" value="ECO:0007669"/>
    <property type="project" value="InterPro"/>
</dbReference>
<dbReference type="STRING" id="857293.CAAU_0485"/>
<dbReference type="eggNOG" id="COG1482">
    <property type="taxonomic scope" value="Bacteria"/>
</dbReference>
<evidence type="ECO:0000256" key="4">
    <source>
        <dbReference type="ARBA" id="ARBA00030762"/>
    </source>
</evidence>
<keyword evidence="1 5" id="KW-0479">Metal-binding</keyword>
<dbReference type="GO" id="GO:0004476">
    <property type="term" value="F:mannose-6-phosphate isomerase activity"/>
    <property type="evidence" value="ECO:0007669"/>
    <property type="project" value="InterPro"/>
</dbReference>
<evidence type="ECO:0000256" key="1">
    <source>
        <dbReference type="ARBA" id="ARBA00022723"/>
    </source>
</evidence>
<feature type="binding site" evidence="5">
    <location>
        <position position="51"/>
    </location>
    <ligand>
        <name>Zn(2+)</name>
        <dbReference type="ChEBI" id="CHEBI:29105"/>
    </ligand>
</feature>
<evidence type="ECO:0000256" key="5">
    <source>
        <dbReference type="PIRSR" id="PIRSR036894-1"/>
    </source>
</evidence>
<evidence type="ECO:0000259" key="7">
    <source>
        <dbReference type="Pfam" id="PF20511"/>
    </source>
</evidence>
<proteinExistence type="predicted"/>
<name>G0V4U4_9CLOT</name>
<feature type="domain" description="Phosphomannose isomerase type I catalytic" evidence="7">
    <location>
        <begin position="2"/>
        <end position="62"/>
    </location>
</feature>
<keyword evidence="10" id="KW-1185">Reference proteome</keyword>
<evidence type="ECO:0000259" key="8">
    <source>
        <dbReference type="Pfam" id="PF21621"/>
    </source>
</evidence>
<dbReference type="InterPro" id="IPR014628">
    <property type="entry name" value="Man6P_isomerase_Firm_short"/>
</dbReference>
<evidence type="ECO:0000256" key="6">
    <source>
        <dbReference type="PIRSR" id="PIRSR036894-2"/>
    </source>
</evidence>
<dbReference type="SUPFAM" id="SSF51182">
    <property type="entry name" value="RmlC-like cupins"/>
    <property type="match status" value="1"/>
</dbReference>
<dbReference type="InterPro" id="IPR046457">
    <property type="entry name" value="PMI_typeI_cat"/>
</dbReference>
<reference evidence="9 10" key="1">
    <citation type="journal article" date="2011" name="J. Bacteriol.">
        <title>Draft genome sequence of Caloramator australicus strain RC3T, a thermoanaerobe from the Great Artesian Basin of Australia.</title>
        <authorList>
            <person name="Ogg C.D."/>
            <person name="Patel B.K.C."/>
        </authorList>
    </citation>
    <scope>NUCLEOTIDE SEQUENCE [LARGE SCALE GENOMIC DNA]</scope>
    <source>
        <strain evidence="9 10">RC3</strain>
    </source>
</reference>
<comment type="cofactor">
    <cofactor evidence="5">
        <name>Zn(2+)</name>
        <dbReference type="ChEBI" id="CHEBI:29105"/>
    </cofactor>
    <text evidence="5">Binds 1 zinc ion per subunit.</text>
</comment>
<evidence type="ECO:0000256" key="3">
    <source>
        <dbReference type="ARBA" id="ARBA00029741"/>
    </source>
</evidence>
<comment type="caution">
    <text evidence="9">The sequence shown here is derived from an EMBL/GenBank/DDBJ whole genome shotgun (WGS) entry which is preliminary data.</text>
</comment>